<dbReference type="Proteomes" id="UP000318422">
    <property type="component" value="Unassembled WGS sequence"/>
</dbReference>
<dbReference type="SMART" id="SM00116">
    <property type="entry name" value="CBS"/>
    <property type="match status" value="2"/>
</dbReference>
<keyword evidence="4" id="KW-0418">Kinase</keyword>
<evidence type="ECO:0000256" key="2">
    <source>
        <dbReference type="PROSITE-ProRule" id="PRU00703"/>
    </source>
</evidence>
<dbReference type="PANTHER" id="PTHR43080:SF2">
    <property type="entry name" value="CBS DOMAIN-CONTAINING PROTEIN"/>
    <property type="match status" value="1"/>
</dbReference>
<reference evidence="4 5" key="1">
    <citation type="submission" date="2019-06" db="EMBL/GenBank/DDBJ databases">
        <title>Whole genome shotgun sequence of Zoogloea ramigera NBRC 15342.</title>
        <authorList>
            <person name="Hosoyama A."/>
            <person name="Uohara A."/>
            <person name="Ohji S."/>
            <person name="Ichikawa N."/>
        </authorList>
    </citation>
    <scope>NUCLEOTIDE SEQUENCE [LARGE SCALE GENOMIC DNA]</scope>
    <source>
        <strain evidence="4 5">NBRC 15342</strain>
    </source>
</reference>
<evidence type="ECO:0000259" key="3">
    <source>
        <dbReference type="PROSITE" id="PS51371"/>
    </source>
</evidence>
<dbReference type="GO" id="GO:0016301">
    <property type="term" value="F:kinase activity"/>
    <property type="evidence" value="ECO:0007669"/>
    <property type="project" value="UniProtKB-KW"/>
</dbReference>
<name>A0A4Y4CVU3_ZOORA</name>
<keyword evidence="5" id="KW-1185">Reference proteome</keyword>
<dbReference type="Pfam" id="PF00571">
    <property type="entry name" value="CBS"/>
    <property type="match status" value="2"/>
</dbReference>
<dbReference type="InterPro" id="IPR046342">
    <property type="entry name" value="CBS_dom_sf"/>
</dbReference>
<dbReference type="PROSITE" id="PS51371">
    <property type="entry name" value="CBS"/>
    <property type="match status" value="2"/>
</dbReference>
<protein>
    <submittedName>
        <fullName evidence="4">Histidine kinase</fullName>
    </submittedName>
</protein>
<evidence type="ECO:0000313" key="5">
    <source>
        <dbReference type="Proteomes" id="UP000318422"/>
    </source>
</evidence>
<dbReference type="InterPro" id="IPR044725">
    <property type="entry name" value="CBSX3_CBS_dom"/>
</dbReference>
<evidence type="ECO:0000256" key="1">
    <source>
        <dbReference type="ARBA" id="ARBA00023122"/>
    </source>
</evidence>
<feature type="domain" description="CBS" evidence="3">
    <location>
        <begin position="10"/>
        <end position="68"/>
    </location>
</feature>
<dbReference type="CDD" id="cd04623">
    <property type="entry name" value="CBS_pair_bac_euk"/>
    <property type="match status" value="1"/>
</dbReference>
<evidence type="ECO:0000313" key="4">
    <source>
        <dbReference type="EMBL" id="GEC95594.1"/>
    </source>
</evidence>
<dbReference type="Gene3D" id="3.10.580.10">
    <property type="entry name" value="CBS-domain"/>
    <property type="match status" value="1"/>
</dbReference>
<feature type="domain" description="CBS" evidence="3">
    <location>
        <begin position="77"/>
        <end position="133"/>
    </location>
</feature>
<dbReference type="InterPro" id="IPR000644">
    <property type="entry name" value="CBS_dom"/>
</dbReference>
<organism evidence="4 5">
    <name type="scientific">Zoogloea ramigera</name>
    <dbReference type="NCBI Taxonomy" id="350"/>
    <lineage>
        <taxon>Bacteria</taxon>
        <taxon>Pseudomonadati</taxon>
        <taxon>Pseudomonadota</taxon>
        <taxon>Betaproteobacteria</taxon>
        <taxon>Rhodocyclales</taxon>
        <taxon>Zoogloeaceae</taxon>
        <taxon>Zoogloea</taxon>
    </lineage>
</organism>
<keyword evidence="4" id="KW-0808">Transferase</keyword>
<gene>
    <name evidence="4" type="ORF">ZRA01_16670</name>
</gene>
<comment type="caution">
    <text evidence="4">The sequence shown here is derived from an EMBL/GenBank/DDBJ whole genome shotgun (WGS) entry which is preliminary data.</text>
</comment>
<dbReference type="OrthoDB" id="9807125at2"/>
<sequence length="147" mass="15518">MAATVQQILQSKGGSTYSVAPESTVLQALQLMADKNVSAVLVMEGQRLVGIFTERDYARKVVLRGLASKDTKVGDLMTQNVLTVSPAHSVDDCMNIMTNNHVRHLPVVSGGAIAGIISIGDAVKSVMEQQQATIDQLSGYIAGGMST</sequence>
<dbReference type="RefSeq" id="WP_141351206.1">
    <property type="nucleotide sequence ID" value="NZ_BJNV01000023.1"/>
</dbReference>
<accession>A0A4Y4CVU3</accession>
<proteinExistence type="predicted"/>
<dbReference type="InterPro" id="IPR051257">
    <property type="entry name" value="Diverse_CBS-Domain"/>
</dbReference>
<dbReference type="EMBL" id="BJNV01000023">
    <property type="protein sequence ID" value="GEC95594.1"/>
    <property type="molecule type" value="Genomic_DNA"/>
</dbReference>
<dbReference type="AlphaFoldDB" id="A0A4Y4CVU3"/>
<dbReference type="SUPFAM" id="SSF54631">
    <property type="entry name" value="CBS-domain pair"/>
    <property type="match status" value="1"/>
</dbReference>
<keyword evidence="1 2" id="KW-0129">CBS domain</keyword>
<dbReference type="PANTHER" id="PTHR43080">
    <property type="entry name" value="CBS DOMAIN-CONTAINING PROTEIN CBSX3, MITOCHONDRIAL"/>
    <property type="match status" value="1"/>
</dbReference>